<gene>
    <name evidence="1" type="ORF">KDI_51900</name>
</gene>
<dbReference type="EMBL" id="BIXY01000129">
    <property type="protein sequence ID" value="GCF11626.1"/>
    <property type="molecule type" value="Genomic_DNA"/>
</dbReference>
<sequence length="51" mass="5686">MRAKAAAEVRFPVHVRPSPPTLCDAPWQDGCGMKEPPGEMLVRFTEPHRKG</sequence>
<protein>
    <submittedName>
        <fullName evidence="1">Uncharacterized protein</fullName>
    </submittedName>
</protein>
<keyword evidence="2" id="KW-1185">Reference proteome</keyword>
<accession>A0A5A5TKL5</accession>
<dbReference type="AlphaFoldDB" id="A0A5A5TKL5"/>
<organism evidence="1 2">
    <name type="scientific">Dictyobacter arantiisoli</name>
    <dbReference type="NCBI Taxonomy" id="2014874"/>
    <lineage>
        <taxon>Bacteria</taxon>
        <taxon>Bacillati</taxon>
        <taxon>Chloroflexota</taxon>
        <taxon>Ktedonobacteria</taxon>
        <taxon>Ktedonobacterales</taxon>
        <taxon>Dictyobacteraceae</taxon>
        <taxon>Dictyobacter</taxon>
    </lineage>
</organism>
<dbReference type="Proteomes" id="UP000322530">
    <property type="component" value="Unassembled WGS sequence"/>
</dbReference>
<evidence type="ECO:0000313" key="2">
    <source>
        <dbReference type="Proteomes" id="UP000322530"/>
    </source>
</evidence>
<name>A0A5A5TKL5_9CHLR</name>
<evidence type="ECO:0000313" key="1">
    <source>
        <dbReference type="EMBL" id="GCF11626.1"/>
    </source>
</evidence>
<reference evidence="1 2" key="1">
    <citation type="submission" date="2019-01" db="EMBL/GenBank/DDBJ databases">
        <title>Draft genome sequence of Dictyobacter sp. Uno17.</title>
        <authorList>
            <person name="Wang C.M."/>
            <person name="Zheng Y."/>
            <person name="Sakai Y."/>
            <person name="Abe K."/>
            <person name="Yokota A."/>
            <person name="Yabe S."/>
        </authorList>
    </citation>
    <scope>NUCLEOTIDE SEQUENCE [LARGE SCALE GENOMIC DNA]</scope>
    <source>
        <strain evidence="1 2">Uno17</strain>
    </source>
</reference>
<proteinExistence type="predicted"/>
<comment type="caution">
    <text evidence="1">The sequence shown here is derived from an EMBL/GenBank/DDBJ whole genome shotgun (WGS) entry which is preliminary data.</text>
</comment>